<evidence type="ECO:0000313" key="1">
    <source>
        <dbReference type="EMBL" id="KAJ2761626.1"/>
    </source>
</evidence>
<dbReference type="Proteomes" id="UP001140234">
    <property type="component" value="Unassembled WGS sequence"/>
</dbReference>
<comment type="caution">
    <text evidence="1">The sequence shown here is derived from an EMBL/GenBank/DDBJ whole genome shotgun (WGS) entry which is preliminary data.</text>
</comment>
<gene>
    <name evidence="1" type="primary">ryh1</name>
    <name evidence="1" type="ORF">IWQ57_005996</name>
</gene>
<evidence type="ECO:0000313" key="2">
    <source>
        <dbReference type="Proteomes" id="UP001140234"/>
    </source>
</evidence>
<dbReference type="EMBL" id="JANBUJ010003173">
    <property type="protein sequence ID" value="KAJ2761626.1"/>
    <property type="molecule type" value="Genomic_DNA"/>
</dbReference>
<name>A0ACC1JL47_9FUNG</name>
<accession>A0ACC1JL47</accession>
<reference evidence="1" key="1">
    <citation type="submission" date="2022-07" db="EMBL/GenBank/DDBJ databases">
        <title>Phylogenomic reconstructions and comparative analyses of Kickxellomycotina fungi.</title>
        <authorList>
            <person name="Reynolds N.K."/>
            <person name="Stajich J.E."/>
            <person name="Barry K."/>
            <person name="Grigoriev I.V."/>
            <person name="Crous P."/>
            <person name="Smith M.E."/>
        </authorList>
    </citation>
    <scope>NUCLEOTIDE SEQUENCE</scope>
    <source>
        <strain evidence="1">CBS 109366</strain>
    </source>
</reference>
<keyword evidence="2" id="KW-1185">Reference proteome</keyword>
<proteinExistence type="predicted"/>
<sequence length="176" mass="19189">MYDTFDTTYQATIGIDFLSKTMYLEDRTVRLQLWDTAGQERFRSLVPSYIRDSSVALVIYDITNRDGFVQTSKWVDIVHAERGDDVLIVLVGNKTDLSDARQVSTDEGERKARDLNVMFMETSAKAGHNVKALFKKIALSLPGADSSAAEPSGTPKIDVALSASGPGSQAASDCAC</sequence>
<organism evidence="1 2">
    <name type="scientific">Coemansia nantahalensis</name>
    <dbReference type="NCBI Taxonomy" id="2789366"/>
    <lineage>
        <taxon>Eukaryota</taxon>
        <taxon>Fungi</taxon>
        <taxon>Fungi incertae sedis</taxon>
        <taxon>Zoopagomycota</taxon>
        <taxon>Kickxellomycotina</taxon>
        <taxon>Kickxellomycetes</taxon>
        <taxon>Kickxellales</taxon>
        <taxon>Kickxellaceae</taxon>
        <taxon>Coemansia</taxon>
    </lineage>
</organism>
<protein>
    <submittedName>
        <fullName evidence="1">GTPase Ryh1</fullName>
    </submittedName>
</protein>